<dbReference type="AlphaFoldDB" id="A0A1B6HHK8"/>
<feature type="compositionally biased region" description="Polar residues" evidence="1">
    <location>
        <begin position="77"/>
        <end position="97"/>
    </location>
</feature>
<feature type="non-terminal residue" evidence="2">
    <location>
        <position position="106"/>
    </location>
</feature>
<dbReference type="EMBL" id="GECU01033615">
    <property type="protein sequence ID" value="JAS74091.1"/>
    <property type="molecule type" value="Transcribed_RNA"/>
</dbReference>
<feature type="compositionally biased region" description="Basic and acidic residues" evidence="1">
    <location>
        <begin position="1"/>
        <end position="16"/>
    </location>
</feature>
<protein>
    <submittedName>
        <fullName evidence="2">Uncharacterized protein</fullName>
    </submittedName>
</protein>
<feature type="compositionally biased region" description="Basic and acidic residues" evidence="1">
    <location>
        <begin position="24"/>
        <end position="38"/>
    </location>
</feature>
<organism evidence="2">
    <name type="scientific">Homalodisca liturata</name>
    <dbReference type="NCBI Taxonomy" id="320908"/>
    <lineage>
        <taxon>Eukaryota</taxon>
        <taxon>Metazoa</taxon>
        <taxon>Ecdysozoa</taxon>
        <taxon>Arthropoda</taxon>
        <taxon>Hexapoda</taxon>
        <taxon>Insecta</taxon>
        <taxon>Pterygota</taxon>
        <taxon>Neoptera</taxon>
        <taxon>Paraneoptera</taxon>
        <taxon>Hemiptera</taxon>
        <taxon>Auchenorrhyncha</taxon>
        <taxon>Membracoidea</taxon>
        <taxon>Cicadellidae</taxon>
        <taxon>Cicadellinae</taxon>
        <taxon>Proconiini</taxon>
        <taxon>Homalodisca</taxon>
    </lineage>
</organism>
<reference evidence="2" key="1">
    <citation type="submission" date="2015-11" db="EMBL/GenBank/DDBJ databases">
        <title>De novo transcriptome assembly of four potential Pierce s Disease insect vectors from Arizona vineyards.</title>
        <authorList>
            <person name="Tassone E.E."/>
        </authorList>
    </citation>
    <scope>NUCLEOTIDE SEQUENCE</scope>
</reference>
<proteinExistence type="predicted"/>
<gene>
    <name evidence="2" type="ORF">g.2688</name>
</gene>
<feature type="non-terminal residue" evidence="2">
    <location>
        <position position="1"/>
    </location>
</feature>
<feature type="region of interest" description="Disordered" evidence="1">
    <location>
        <begin position="1"/>
        <end position="106"/>
    </location>
</feature>
<sequence length="106" mass="11404">DEERQRNLLNETKRFCDAATEQKGAVEDRSENDGKLMDSEPAVDQMHSPRVTAPVAASRANVENSAPSPADQHALLVSSSATTDATRLVSTHPSRASLNGGWCLTE</sequence>
<evidence type="ECO:0000313" key="2">
    <source>
        <dbReference type="EMBL" id="JAS74091.1"/>
    </source>
</evidence>
<accession>A0A1B6HHK8</accession>
<name>A0A1B6HHK8_9HEMI</name>
<evidence type="ECO:0000256" key="1">
    <source>
        <dbReference type="SAM" id="MobiDB-lite"/>
    </source>
</evidence>